<name>A0A7E4UM86_PANRE</name>
<keyword evidence="2" id="KW-1133">Transmembrane helix</keyword>
<sequence>MSKSFDNDLNDNNGGSAYPGSSDDHKIHIFPRRKVRISEDAFPGGGGGGHHAGSSLTGSMTSLREKLRHPMRQTSIGGYFFLFLLLFGFLRARNIKKASIFERLEAQLFEIFCKLVSGSAGLTLRASGRCR</sequence>
<feature type="region of interest" description="Disordered" evidence="1">
    <location>
        <begin position="1"/>
        <end position="25"/>
    </location>
</feature>
<reference evidence="3" key="1">
    <citation type="journal article" date="2013" name="Genetics">
        <title>The draft genome and transcriptome of Panagrellus redivivus are shaped by the harsh demands of a free-living lifestyle.</title>
        <authorList>
            <person name="Srinivasan J."/>
            <person name="Dillman A.R."/>
            <person name="Macchietto M.G."/>
            <person name="Heikkinen L."/>
            <person name="Lakso M."/>
            <person name="Fracchia K.M."/>
            <person name="Antoshechkin I."/>
            <person name="Mortazavi A."/>
            <person name="Wong G."/>
            <person name="Sternberg P.W."/>
        </authorList>
    </citation>
    <scope>NUCLEOTIDE SEQUENCE [LARGE SCALE GENOMIC DNA]</scope>
    <source>
        <strain evidence="3">MT8872</strain>
    </source>
</reference>
<organism evidence="3 4">
    <name type="scientific">Panagrellus redivivus</name>
    <name type="common">Microworm</name>
    <dbReference type="NCBI Taxonomy" id="6233"/>
    <lineage>
        <taxon>Eukaryota</taxon>
        <taxon>Metazoa</taxon>
        <taxon>Ecdysozoa</taxon>
        <taxon>Nematoda</taxon>
        <taxon>Chromadorea</taxon>
        <taxon>Rhabditida</taxon>
        <taxon>Tylenchina</taxon>
        <taxon>Panagrolaimomorpha</taxon>
        <taxon>Panagrolaimoidea</taxon>
        <taxon>Panagrolaimidae</taxon>
        <taxon>Panagrellus</taxon>
    </lineage>
</organism>
<dbReference type="WBParaSite" id="Pan_g10443.t1">
    <property type="protein sequence ID" value="Pan_g10443.t1"/>
    <property type="gene ID" value="Pan_g10443"/>
</dbReference>
<reference evidence="4" key="2">
    <citation type="submission" date="2020-10" db="UniProtKB">
        <authorList>
            <consortium name="WormBaseParasite"/>
        </authorList>
    </citation>
    <scope>IDENTIFICATION</scope>
</reference>
<dbReference type="AlphaFoldDB" id="A0A7E4UM86"/>
<evidence type="ECO:0000256" key="2">
    <source>
        <dbReference type="SAM" id="Phobius"/>
    </source>
</evidence>
<keyword evidence="2" id="KW-0472">Membrane</keyword>
<protein>
    <submittedName>
        <fullName evidence="4">Uncharacterized protein</fullName>
    </submittedName>
</protein>
<evidence type="ECO:0000313" key="4">
    <source>
        <dbReference type="WBParaSite" id="Pan_g10443.t1"/>
    </source>
</evidence>
<dbReference type="Proteomes" id="UP000492821">
    <property type="component" value="Unassembled WGS sequence"/>
</dbReference>
<evidence type="ECO:0000313" key="3">
    <source>
        <dbReference type="Proteomes" id="UP000492821"/>
    </source>
</evidence>
<proteinExistence type="predicted"/>
<feature type="transmembrane region" description="Helical" evidence="2">
    <location>
        <begin position="76"/>
        <end position="93"/>
    </location>
</feature>
<keyword evidence="2" id="KW-0812">Transmembrane</keyword>
<evidence type="ECO:0000256" key="1">
    <source>
        <dbReference type="SAM" id="MobiDB-lite"/>
    </source>
</evidence>
<accession>A0A7E4UM86</accession>
<keyword evidence="3" id="KW-1185">Reference proteome</keyword>